<dbReference type="Pfam" id="PF00126">
    <property type="entry name" value="HTH_1"/>
    <property type="match status" value="1"/>
</dbReference>
<dbReference type="Proteomes" id="UP001620597">
    <property type="component" value="Unassembled WGS sequence"/>
</dbReference>
<dbReference type="EMBL" id="JBBKTX010000026">
    <property type="protein sequence ID" value="MFK4754204.1"/>
    <property type="molecule type" value="Genomic_DNA"/>
</dbReference>
<reference evidence="7 8" key="1">
    <citation type="submission" date="2024-03" db="EMBL/GenBank/DDBJ databases">
        <title>High-quality draft genome sequence of Oceanobacter sp. wDCs-4.</title>
        <authorList>
            <person name="Dong C."/>
        </authorList>
    </citation>
    <scope>NUCLEOTIDE SEQUENCE [LARGE SCALE GENOMIC DNA]</scope>
    <source>
        <strain evidence="8">wDCs-4</strain>
    </source>
</reference>
<organism evidence="7 8">
    <name type="scientific">Oceanobacter antarcticus</name>
    <dbReference type="NCBI Taxonomy" id="3133425"/>
    <lineage>
        <taxon>Bacteria</taxon>
        <taxon>Pseudomonadati</taxon>
        <taxon>Pseudomonadota</taxon>
        <taxon>Gammaproteobacteria</taxon>
        <taxon>Oceanospirillales</taxon>
        <taxon>Oceanospirillaceae</taxon>
        <taxon>Oceanobacter</taxon>
    </lineage>
</organism>
<evidence type="ECO:0000256" key="3">
    <source>
        <dbReference type="ARBA" id="ARBA00023125"/>
    </source>
</evidence>
<dbReference type="PANTHER" id="PTHR30537:SF21">
    <property type="entry name" value="HTH-TYPE TRANSCRIPTIONAL REGULATOR SINR-RELATED"/>
    <property type="match status" value="1"/>
</dbReference>
<dbReference type="Gene3D" id="3.40.190.290">
    <property type="match status" value="1"/>
</dbReference>
<keyword evidence="3" id="KW-0238">DNA-binding</keyword>
<evidence type="ECO:0000259" key="6">
    <source>
        <dbReference type="PROSITE" id="PS50931"/>
    </source>
</evidence>
<evidence type="ECO:0000313" key="7">
    <source>
        <dbReference type="EMBL" id="MFK4754204.1"/>
    </source>
</evidence>
<keyword evidence="4" id="KW-0804">Transcription</keyword>
<feature type="region of interest" description="Disordered" evidence="5">
    <location>
        <begin position="210"/>
        <end position="238"/>
    </location>
</feature>
<dbReference type="Gene3D" id="1.10.10.10">
    <property type="entry name" value="Winged helix-like DNA-binding domain superfamily/Winged helix DNA-binding domain"/>
    <property type="match status" value="1"/>
</dbReference>
<dbReference type="InterPro" id="IPR005119">
    <property type="entry name" value="LysR_subst-bd"/>
</dbReference>
<accession>A0ABW8NMI4</accession>
<gene>
    <name evidence="7" type="ORF">WG929_17465</name>
</gene>
<dbReference type="RefSeq" id="WP_416207135.1">
    <property type="nucleotide sequence ID" value="NZ_JBBKTX010000026.1"/>
</dbReference>
<dbReference type="SUPFAM" id="SSF53850">
    <property type="entry name" value="Periplasmic binding protein-like II"/>
    <property type="match status" value="1"/>
</dbReference>
<name>A0ABW8NMI4_9GAMM</name>
<comment type="caution">
    <text evidence="7">The sequence shown here is derived from an EMBL/GenBank/DDBJ whole genome shotgun (WGS) entry which is preliminary data.</text>
</comment>
<dbReference type="SUPFAM" id="SSF46785">
    <property type="entry name" value="Winged helix' DNA-binding domain"/>
    <property type="match status" value="1"/>
</dbReference>
<protein>
    <submittedName>
        <fullName evidence="7">LysR family transcriptional regulator</fullName>
    </submittedName>
</protein>
<dbReference type="InterPro" id="IPR036388">
    <property type="entry name" value="WH-like_DNA-bd_sf"/>
</dbReference>
<dbReference type="PANTHER" id="PTHR30537">
    <property type="entry name" value="HTH-TYPE TRANSCRIPTIONAL REGULATOR"/>
    <property type="match status" value="1"/>
</dbReference>
<comment type="similarity">
    <text evidence="1">Belongs to the LysR transcriptional regulatory family.</text>
</comment>
<evidence type="ECO:0000256" key="2">
    <source>
        <dbReference type="ARBA" id="ARBA00023015"/>
    </source>
</evidence>
<dbReference type="InterPro" id="IPR000847">
    <property type="entry name" value="LysR_HTH_N"/>
</dbReference>
<dbReference type="PRINTS" id="PR00039">
    <property type="entry name" value="HTHLYSR"/>
</dbReference>
<dbReference type="Pfam" id="PF03466">
    <property type="entry name" value="LysR_substrate"/>
    <property type="match status" value="2"/>
</dbReference>
<dbReference type="InterPro" id="IPR036390">
    <property type="entry name" value="WH_DNA-bd_sf"/>
</dbReference>
<dbReference type="PROSITE" id="PS50931">
    <property type="entry name" value="HTH_LYSR"/>
    <property type="match status" value="1"/>
</dbReference>
<evidence type="ECO:0000313" key="8">
    <source>
        <dbReference type="Proteomes" id="UP001620597"/>
    </source>
</evidence>
<evidence type="ECO:0000256" key="4">
    <source>
        <dbReference type="ARBA" id="ARBA00023163"/>
    </source>
</evidence>
<keyword evidence="8" id="KW-1185">Reference proteome</keyword>
<evidence type="ECO:0000256" key="1">
    <source>
        <dbReference type="ARBA" id="ARBA00009437"/>
    </source>
</evidence>
<keyword evidence="2" id="KW-0805">Transcription regulation</keyword>
<feature type="compositionally biased region" description="Polar residues" evidence="5">
    <location>
        <begin position="211"/>
        <end position="224"/>
    </location>
</feature>
<sequence>MNTKDLVLFVRTADSGSITRAAEQLDITTAAASAALKRLEQQLKVQLFIRSTRQLRISAEGERFLVYCRKALAELDAGRASIHALAGKVAGELRISAPSDIGRNLLPRWIDDIMEQHPDLSIHLLLGDAVADFYMDRINLAIRYGNQQDSSLVAFKLATIDRVVCASPAYLRRFGTPQTPADLLQHNCLLFQLNNRTHDVWEFIAAKPTPADSTTAKSTTVKNSATTATEHHHEHHHERIRVRSNRCANDGEMVRRWALAGRGIAYKSRLDINDDLRTGRLVRILPQYQSDPIDLNLVSPGRQQITPAALLLRDILRQKFAEVLALEQG</sequence>
<evidence type="ECO:0000256" key="5">
    <source>
        <dbReference type="SAM" id="MobiDB-lite"/>
    </source>
</evidence>
<dbReference type="CDD" id="cd08422">
    <property type="entry name" value="PBP2_CrgA_like"/>
    <property type="match status" value="1"/>
</dbReference>
<feature type="domain" description="HTH lysR-type" evidence="6">
    <location>
        <begin position="1"/>
        <end position="58"/>
    </location>
</feature>
<dbReference type="InterPro" id="IPR058163">
    <property type="entry name" value="LysR-type_TF_proteobact-type"/>
</dbReference>
<proteinExistence type="inferred from homology"/>